<feature type="non-terminal residue" evidence="1">
    <location>
        <position position="135"/>
    </location>
</feature>
<proteinExistence type="predicted"/>
<dbReference type="EMBL" id="VKHP01000108">
    <property type="protein sequence ID" value="NEU98895.1"/>
    <property type="molecule type" value="Genomic_DNA"/>
</dbReference>
<dbReference type="InterPro" id="IPR051781">
    <property type="entry name" value="Metallo-dep_Hydrolase"/>
</dbReference>
<evidence type="ECO:0000313" key="2">
    <source>
        <dbReference type="Proteomes" id="UP000468531"/>
    </source>
</evidence>
<evidence type="ECO:0000313" key="1">
    <source>
        <dbReference type="EMBL" id="NEU98895.1"/>
    </source>
</evidence>
<dbReference type="GO" id="GO:0016810">
    <property type="term" value="F:hydrolase activity, acting on carbon-nitrogen (but not peptide) bonds"/>
    <property type="evidence" value="ECO:0007669"/>
    <property type="project" value="InterPro"/>
</dbReference>
<dbReference type="InterPro" id="IPR011059">
    <property type="entry name" value="Metal-dep_hydrolase_composite"/>
</dbReference>
<protein>
    <submittedName>
        <fullName evidence="1">Alpha-D-ribose 1-methylphosphonate 5-triphosphate diphosphatase</fullName>
    </submittedName>
</protein>
<dbReference type="Gene3D" id="3.20.20.140">
    <property type="entry name" value="Metal-dependent hydrolases"/>
    <property type="match status" value="1"/>
</dbReference>
<dbReference type="Proteomes" id="UP000468531">
    <property type="component" value="Unassembled WGS sequence"/>
</dbReference>
<organism evidence="1 2">
    <name type="scientific">Bradyrhizobium uaiense</name>
    <dbReference type="NCBI Taxonomy" id="2594946"/>
    <lineage>
        <taxon>Bacteria</taxon>
        <taxon>Pseudomonadati</taxon>
        <taxon>Pseudomonadota</taxon>
        <taxon>Alphaproteobacteria</taxon>
        <taxon>Hyphomicrobiales</taxon>
        <taxon>Nitrobacteraceae</taxon>
        <taxon>Bradyrhizobium</taxon>
    </lineage>
</organism>
<reference evidence="1 2" key="1">
    <citation type="journal article" date="2020" name="Arch. Microbiol.">
        <title>Bradyrhizobium uaiense sp. nov., a new highly efficient cowpea symbiont.</title>
        <authorList>
            <person name="Cabral Michel D."/>
            <person name="Azarias Guimaraes A."/>
            <person name="Martins da Costa E."/>
            <person name="Soares de Carvalho T."/>
            <person name="Balsanelli E."/>
            <person name="Willems A."/>
            <person name="Maltempi de Souza E."/>
            <person name="de Souza Moreira F.M."/>
        </authorList>
    </citation>
    <scope>NUCLEOTIDE SEQUENCE [LARGE SCALE GENOMIC DNA]</scope>
    <source>
        <strain evidence="1 2">UFLA 03-164</strain>
    </source>
</reference>
<accession>A0A6P1BKE9</accession>
<name>A0A6P1BKE9_9BRAD</name>
<dbReference type="SUPFAM" id="SSF51338">
    <property type="entry name" value="Composite domain of metallo-dependent hydrolases"/>
    <property type="match status" value="1"/>
</dbReference>
<keyword evidence="2" id="KW-1185">Reference proteome</keyword>
<dbReference type="PANTHER" id="PTHR43135">
    <property type="entry name" value="ALPHA-D-RIBOSE 1-METHYLPHOSPHONATE 5-TRIPHOSPHATE DIPHOSPHATASE"/>
    <property type="match status" value="1"/>
</dbReference>
<gene>
    <name evidence="1" type="ORF">FNJ47_24485</name>
</gene>
<comment type="caution">
    <text evidence="1">The sequence shown here is derived from an EMBL/GenBank/DDBJ whole genome shotgun (WGS) entry which is preliminary data.</text>
</comment>
<dbReference type="AlphaFoldDB" id="A0A6P1BKE9"/>
<sequence length="135" mass="14250">MTRTAFGNARIVLPNEVVQGHLKVENGWIRGIESGGDLPAGAIDLEGDFLMPGLVDLHSDHLEKHIMPRPGVYWHAVSAAVSYDAQVISSGITTMCDSFGLVGAEFDSERNPALGRIVQGRSAAANEGMGGAAHL</sequence>
<dbReference type="PANTHER" id="PTHR43135:SF3">
    <property type="entry name" value="ALPHA-D-RIBOSE 1-METHYLPHOSPHONATE 5-TRIPHOSPHATE DIPHOSPHATASE"/>
    <property type="match status" value="1"/>
</dbReference>